<dbReference type="Proteomes" id="UP001499987">
    <property type="component" value="Unassembled WGS sequence"/>
</dbReference>
<evidence type="ECO:0000313" key="3">
    <source>
        <dbReference type="Proteomes" id="UP001499987"/>
    </source>
</evidence>
<proteinExistence type="predicted"/>
<feature type="compositionally biased region" description="Low complexity" evidence="1">
    <location>
        <begin position="34"/>
        <end position="51"/>
    </location>
</feature>
<dbReference type="EMBL" id="BAAALD010000121">
    <property type="protein sequence ID" value="GAA1120797.1"/>
    <property type="molecule type" value="Genomic_DNA"/>
</dbReference>
<gene>
    <name evidence="2" type="ORF">GCM10009663_70490</name>
</gene>
<evidence type="ECO:0000313" key="2">
    <source>
        <dbReference type="EMBL" id="GAA1120797.1"/>
    </source>
</evidence>
<accession>A0ABN1U7Y9</accession>
<organism evidence="2 3">
    <name type="scientific">Kitasatospora arboriphila</name>
    <dbReference type="NCBI Taxonomy" id="258052"/>
    <lineage>
        <taxon>Bacteria</taxon>
        <taxon>Bacillati</taxon>
        <taxon>Actinomycetota</taxon>
        <taxon>Actinomycetes</taxon>
        <taxon>Kitasatosporales</taxon>
        <taxon>Streptomycetaceae</taxon>
        <taxon>Kitasatospora</taxon>
    </lineage>
</organism>
<feature type="region of interest" description="Disordered" evidence="1">
    <location>
        <begin position="1"/>
        <end position="56"/>
    </location>
</feature>
<comment type="caution">
    <text evidence="2">The sequence shown here is derived from an EMBL/GenBank/DDBJ whole genome shotgun (WGS) entry which is preliminary data.</text>
</comment>
<keyword evidence="3" id="KW-1185">Reference proteome</keyword>
<protein>
    <submittedName>
        <fullName evidence="2">Uncharacterized protein</fullName>
    </submittedName>
</protein>
<reference evidence="2 3" key="1">
    <citation type="journal article" date="2019" name="Int. J. Syst. Evol. Microbiol.">
        <title>The Global Catalogue of Microorganisms (GCM) 10K type strain sequencing project: providing services to taxonomists for standard genome sequencing and annotation.</title>
        <authorList>
            <consortium name="The Broad Institute Genomics Platform"/>
            <consortium name="The Broad Institute Genome Sequencing Center for Infectious Disease"/>
            <person name="Wu L."/>
            <person name="Ma J."/>
        </authorList>
    </citation>
    <scope>NUCLEOTIDE SEQUENCE [LARGE SCALE GENOMIC DNA]</scope>
    <source>
        <strain evidence="2 3">JCM 13002</strain>
    </source>
</reference>
<evidence type="ECO:0000256" key="1">
    <source>
        <dbReference type="SAM" id="MobiDB-lite"/>
    </source>
</evidence>
<name>A0ABN1U7Y9_9ACTN</name>
<sequence length="86" mass="8890">MEPHPGTAPAAEEPECTHSPLPTPAPTVQTLLLQSPPSTPGTAAAPLPGQLSEGSATLGPWRWIRRSCEKRSAQLCGSSIPAPTVN</sequence>